<comment type="caution">
    <text evidence="12">The sequence shown here is derived from an EMBL/GenBank/DDBJ whole genome shotgun (WGS) entry which is preliminary data.</text>
</comment>
<feature type="compositionally biased region" description="Low complexity" evidence="10">
    <location>
        <begin position="336"/>
        <end position="346"/>
    </location>
</feature>
<dbReference type="Gene3D" id="1.10.510.10">
    <property type="entry name" value="Transferase(Phosphotransferase) domain 1"/>
    <property type="match status" value="1"/>
</dbReference>
<accession>A0AAD3TQD5</accession>
<dbReference type="EMBL" id="BTCM01000001">
    <property type="protein sequence ID" value="GMK54887.1"/>
    <property type="molecule type" value="Genomic_DNA"/>
</dbReference>
<feature type="compositionally biased region" description="Polar residues" evidence="10">
    <location>
        <begin position="111"/>
        <end position="152"/>
    </location>
</feature>
<comment type="catalytic activity">
    <reaction evidence="7">
        <text>L-threonyl-[protein] + ATP = O-phospho-L-threonyl-[protein] + ADP + H(+)</text>
        <dbReference type="Rhea" id="RHEA:46608"/>
        <dbReference type="Rhea" id="RHEA-COMP:11060"/>
        <dbReference type="Rhea" id="RHEA-COMP:11605"/>
        <dbReference type="ChEBI" id="CHEBI:15378"/>
        <dbReference type="ChEBI" id="CHEBI:30013"/>
        <dbReference type="ChEBI" id="CHEBI:30616"/>
        <dbReference type="ChEBI" id="CHEBI:61977"/>
        <dbReference type="ChEBI" id="CHEBI:456216"/>
        <dbReference type="EC" id="2.7.11.1"/>
    </reaction>
</comment>
<dbReference type="InterPro" id="IPR017441">
    <property type="entry name" value="Protein_kinase_ATP_BS"/>
</dbReference>
<feature type="compositionally biased region" description="Basic and acidic residues" evidence="10">
    <location>
        <begin position="323"/>
        <end position="335"/>
    </location>
</feature>
<dbReference type="SUPFAM" id="SSF56112">
    <property type="entry name" value="Protein kinase-like (PK-like)"/>
    <property type="match status" value="1"/>
</dbReference>
<dbReference type="InterPro" id="IPR000719">
    <property type="entry name" value="Prot_kinase_dom"/>
</dbReference>
<protein>
    <recommendedName>
        <fullName evidence="1">non-specific serine/threonine protein kinase</fullName>
        <ecNumber evidence="1">2.7.11.1</ecNumber>
    </recommendedName>
</protein>
<dbReference type="PROSITE" id="PS00108">
    <property type="entry name" value="PROTEIN_KINASE_ST"/>
    <property type="match status" value="1"/>
</dbReference>
<keyword evidence="13" id="KW-1185">Reference proteome</keyword>
<reference evidence="12" key="2">
    <citation type="submission" date="2023-06" db="EMBL/GenBank/DDBJ databases">
        <authorList>
            <person name="Kobayashi Y."/>
            <person name="Kayamori A."/>
            <person name="Aoki K."/>
            <person name="Shiwa Y."/>
            <person name="Fujita N."/>
            <person name="Sugita T."/>
            <person name="Iwasaki W."/>
            <person name="Tanaka N."/>
            <person name="Takashima M."/>
        </authorList>
    </citation>
    <scope>NUCLEOTIDE SEQUENCE</scope>
    <source>
        <strain evidence="12">HIS016</strain>
    </source>
</reference>
<dbReference type="Pfam" id="PF00069">
    <property type="entry name" value="Pkinase"/>
    <property type="match status" value="1"/>
</dbReference>
<keyword evidence="5" id="KW-0418">Kinase</keyword>
<feature type="compositionally biased region" description="Polar residues" evidence="10">
    <location>
        <begin position="672"/>
        <end position="687"/>
    </location>
</feature>
<name>A0AAD3TQD5_9TREE</name>
<dbReference type="PANTHER" id="PTHR24343">
    <property type="entry name" value="SERINE/THREONINE KINASE"/>
    <property type="match status" value="1"/>
</dbReference>
<feature type="compositionally biased region" description="Low complexity" evidence="10">
    <location>
        <begin position="246"/>
        <end position="263"/>
    </location>
</feature>
<evidence type="ECO:0000256" key="6">
    <source>
        <dbReference type="ARBA" id="ARBA00022840"/>
    </source>
</evidence>
<evidence type="ECO:0000256" key="5">
    <source>
        <dbReference type="ARBA" id="ARBA00022777"/>
    </source>
</evidence>
<feature type="region of interest" description="Disordered" evidence="10">
    <location>
        <begin position="780"/>
        <end position="815"/>
    </location>
</feature>
<feature type="compositionally biased region" description="Basic and acidic residues" evidence="10">
    <location>
        <begin position="83"/>
        <end position="104"/>
    </location>
</feature>
<evidence type="ECO:0000313" key="13">
    <source>
        <dbReference type="Proteomes" id="UP001222932"/>
    </source>
</evidence>
<dbReference type="GO" id="GO:0004674">
    <property type="term" value="F:protein serine/threonine kinase activity"/>
    <property type="evidence" value="ECO:0007669"/>
    <property type="project" value="UniProtKB-KW"/>
</dbReference>
<keyword evidence="4 9" id="KW-0547">Nucleotide-binding</keyword>
<keyword evidence="2" id="KW-0723">Serine/threonine-protein kinase</keyword>
<comment type="catalytic activity">
    <reaction evidence="8">
        <text>L-seryl-[protein] + ATP = O-phospho-L-seryl-[protein] + ADP + H(+)</text>
        <dbReference type="Rhea" id="RHEA:17989"/>
        <dbReference type="Rhea" id="RHEA-COMP:9863"/>
        <dbReference type="Rhea" id="RHEA-COMP:11604"/>
        <dbReference type="ChEBI" id="CHEBI:15378"/>
        <dbReference type="ChEBI" id="CHEBI:29999"/>
        <dbReference type="ChEBI" id="CHEBI:30616"/>
        <dbReference type="ChEBI" id="CHEBI:83421"/>
        <dbReference type="ChEBI" id="CHEBI:456216"/>
        <dbReference type="EC" id="2.7.11.1"/>
    </reaction>
</comment>
<evidence type="ECO:0000256" key="4">
    <source>
        <dbReference type="ARBA" id="ARBA00022741"/>
    </source>
</evidence>
<feature type="compositionally biased region" description="Low complexity" evidence="10">
    <location>
        <begin position="167"/>
        <end position="180"/>
    </location>
</feature>
<dbReference type="Proteomes" id="UP001222932">
    <property type="component" value="Unassembled WGS sequence"/>
</dbReference>
<evidence type="ECO:0000256" key="9">
    <source>
        <dbReference type="PROSITE-ProRule" id="PRU10141"/>
    </source>
</evidence>
<keyword evidence="6 9" id="KW-0067">ATP-binding</keyword>
<feature type="region of interest" description="Disordered" evidence="10">
    <location>
        <begin position="646"/>
        <end position="720"/>
    </location>
</feature>
<feature type="binding site" evidence="9">
    <location>
        <position position="444"/>
    </location>
    <ligand>
        <name>ATP</name>
        <dbReference type="ChEBI" id="CHEBI:30616"/>
    </ligand>
</feature>
<organism evidence="12 13">
    <name type="scientific">Cutaneotrichosporon spelunceum</name>
    <dbReference type="NCBI Taxonomy" id="1672016"/>
    <lineage>
        <taxon>Eukaryota</taxon>
        <taxon>Fungi</taxon>
        <taxon>Dikarya</taxon>
        <taxon>Basidiomycota</taxon>
        <taxon>Agaricomycotina</taxon>
        <taxon>Tremellomycetes</taxon>
        <taxon>Trichosporonales</taxon>
        <taxon>Trichosporonaceae</taxon>
        <taxon>Cutaneotrichosporon</taxon>
    </lineage>
</organism>
<dbReference type="SMART" id="SM00220">
    <property type="entry name" value="S_TKc"/>
    <property type="match status" value="1"/>
</dbReference>
<dbReference type="EC" id="2.7.11.1" evidence="1"/>
<evidence type="ECO:0000256" key="8">
    <source>
        <dbReference type="ARBA" id="ARBA00048679"/>
    </source>
</evidence>
<dbReference type="PROSITE" id="PS00107">
    <property type="entry name" value="PROTEIN_KINASE_ATP"/>
    <property type="match status" value="1"/>
</dbReference>
<dbReference type="AlphaFoldDB" id="A0AAD3TQD5"/>
<evidence type="ECO:0000256" key="1">
    <source>
        <dbReference type="ARBA" id="ARBA00012513"/>
    </source>
</evidence>
<proteinExistence type="predicted"/>
<dbReference type="GO" id="GO:0005829">
    <property type="term" value="C:cytosol"/>
    <property type="evidence" value="ECO:0007669"/>
    <property type="project" value="TreeGrafter"/>
</dbReference>
<gene>
    <name evidence="12" type="primary">HRK1</name>
    <name evidence="12" type="ORF">CspeluHIS016_0114730</name>
</gene>
<dbReference type="InterPro" id="IPR011009">
    <property type="entry name" value="Kinase-like_dom_sf"/>
</dbReference>
<dbReference type="GO" id="GO:0005524">
    <property type="term" value="F:ATP binding"/>
    <property type="evidence" value="ECO:0007669"/>
    <property type="project" value="UniProtKB-UniRule"/>
</dbReference>
<keyword evidence="3" id="KW-0808">Transferase</keyword>
<feature type="region of interest" description="Disordered" evidence="10">
    <location>
        <begin position="35"/>
        <end position="346"/>
    </location>
</feature>
<dbReference type="FunFam" id="1.10.510.10:FF:000595">
    <property type="entry name" value="Protein kinase, putative (AFU_orthologue AFUA_5G11840)"/>
    <property type="match status" value="1"/>
</dbReference>
<sequence>MLSSTPAIPLQSIDLDQNGRRLSLRTAGGLELFTNRDALPSPERLTPIDGNSPYASGAATPRSENGGGNSRTPSRLNLQGEYKLGEGLHKSDSRGGIWHDEYERNPPAPQQPMSDSEQSSRAASTIAQPTSSATASVNAGASTGAVTSTGMESNAPDAIPLQQRGNPTTSGASTPSSPTTREATRQAKQHTGPLHDLRRFLNHHIGNPDKERAHLGGAHTTGELSPTSAIPISPSGAATPGAQLRGSNFFTSGGSGSATPAPGDGTPENRKGDKTDKDKDPYGYHSSHLVGFMRHHNRDKDGEKSYSSLASFFGQSEKKKQKKERERAEKERDGSSRPSSAAPSRTSTLLMMDKQHLHDDHHLPSGAQTPSKVPGHATPKNLNDYPGVPDPVIALTHPSSIEATHAHLTKMYGKWGRLLGSGAGGTVRLIKSDARKGGTTYAVKEFRPRRQGEAEKEYLRKVTAEFCVGVTLHHVNVIETVDIVCDHGRYYEIMEYAPYDLFSVVMSGKMNRPEIYCVFRQIIDGVHYLHSMGLAHRDLKLDNCVMTSGNIVKLIDFGTATVFHYPGKHQIPASGVVGSDPYLAPEVLTKETYDPRLTDVWSVAIIFMCMILRRFPWKIPDYKTDMSYKLYVNTHPDLCRKPAVKTPAPSMANGQAAPHQRGAGHDTLKADGSSTLPFVDRTTTASTVVPGRSGTMDTAGSDSSGDAQTPRVDRLQITESPVQDASDKYFPRRQDSTASLPAVAAGPFGRQVPARQQTLPPQATFADDAVEAKIKSRVTGGRDRSVTVGAPSAPKEVRQEQQRRRERAASISSTRTYTTGGAESIFRLLPRESRSAIMRMLAVEPSIRCTLGDLLFGEGHDDKMCPCGRPECGGSLSRPPAELTGVDEDDDEGDHWIQSIECCSHHPGKPVNHQHIKVVQEEKPKKKLFH</sequence>
<dbReference type="PANTHER" id="PTHR24343:SF137">
    <property type="entry name" value="SERINE_THREONINE-PROTEIN KINASE HRK1"/>
    <property type="match status" value="1"/>
</dbReference>
<evidence type="ECO:0000313" key="12">
    <source>
        <dbReference type="EMBL" id="GMK54887.1"/>
    </source>
</evidence>
<evidence type="ECO:0000256" key="2">
    <source>
        <dbReference type="ARBA" id="ARBA00022527"/>
    </source>
</evidence>
<evidence type="ECO:0000256" key="7">
    <source>
        <dbReference type="ARBA" id="ARBA00047899"/>
    </source>
</evidence>
<feature type="compositionally biased region" description="Basic and acidic residues" evidence="10">
    <location>
        <begin position="267"/>
        <end position="282"/>
    </location>
</feature>
<feature type="compositionally biased region" description="Polar residues" evidence="10">
    <location>
        <begin position="695"/>
        <end position="707"/>
    </location>
</feature>
<feature type="compositionally biased region" description="Polar residues" evidence="10">
    <location>
        <begin position="305"/>
        <end position="314"/>
    </location>
</feature>
<reference evidence="12" key="1">
    <citation type="journal article" date="2023" name="BMC Genomics">
        <title>Chromosome-level genome assemblies of Cutaneotrichosporon spp. (Trichosporonales, Basidiomycota) reveal imbalanced evolution between nucleotide sequences and chromosome synteny.</title>
        <authorList>
            <person name="Kobayashi Y."/>
            <person name="Kayamori A."/>
            <person name="Aoki K."/>
            <person name="Shiwa Y."/>
            <person name="Matsutani M."/>
            <person name="Fujita N."/>
            <person name="Sugita T."/>
            <person name="Iwasaki W."/>
            <person name="Tanaka N."/>
            <person name="Takashima M."/>
        </authorList>
    </citation>
    <scope>NUCLEOTIDE SEQUENCE</scope>
    <source>
        <strain evidence="12">HIS016</strain>
    </source>
</reference>
<feature type="domain" description="Protein kinase" evidence="11">
    <location>
        <begin position="413"/>
        <end position="863"/>
    </location>
</feature>
<evidence type="ECO:0000256" key="3">
    <source>
        <dbReference type="ARBA" id="ARBA00022679"/>
    </source>
</evidence>
<evidence type="ECO:0000259" key="11">
    <source>
        <dbReference type="PROSITE" id="PS50011"/>
    </source>
</evidence>
<evidence type="ECO:0000256" key="10">
    <source>
        <dbReference type="SAM" id="MobiDB-lite"/>
    </source>
</evidence>
<dbReference type="InterPro" id="IPR008271">
    <property type="entry name" value="Ser/Thr_kinase_AS"/>
</dbReference>
<dbReference type="PROSITE" id="PS50011">
    <property type="entry name" value="PROTEIN_KINASE_DOM"/>
    <property type="match status" value="1"/>
</dbReference>